<comment type="caution">
    <text evidence="2">The sequence shown here is derived from an EMBL/GenBank/DDBJ whole genome shotgun (WGS) entry which is preliminary data.</text>
</comment>
<dbReference type="EMBL" id="BSUN01000001">
    <property type="protein sequence ID" value="GMA35261.1"/>
    <property type="molecule type" value="Genomic_DNA"/>
</dbReference>
<name>A0ABQ6IC34_9MICO</name>
<reference evidence="3" key="1">
    <citation type="journal article" date="2019" name="Int. J. Syst. Evol. Microbiol.">
        <title>The Global Catalogue of Microorganisms (GCM) 10K type strain sequencing project: providing services to taxonomists for standard genome sequencing and annotation.</title>
        <authorList>
            <consortium name="The Broad Institute Genomics Platform"/>
            <consortium name="The Broad Institute Genome Sequencing Center for Infectious Disease"/>
            <person name="Wu L."/>
            <person name="Ma J."/>
        </authorList>
    </citation>
    <scope>NUCLEOTIDE SEQUENCE [LARGE SCALE GENOMIC DNA]</scope>
    <source>
        <strain evidence="3">NBRC 112299</strain>
    </source>
</reference>
<organism evidence="2 3">
    <name type="scientific">Demequina litorisediminis</name>
    <dbReference type="NCBI Taxonomy" id="1849022"/>
    <lineage>
        <taxon>Bacteria</taxon>
        <taxon>Bacillati</taxon>
        <taxon>Actinomycetota</taxon>
        <taxon>Actinomycetes</taxon>
        <taxon>Micrococcales</taxon>
        <taxon>Demequinaceae</taxon>
        <taxon>Demequina</taxon>
    </lineage>
</organism>
<evidence type="ECO:0000313" key="2">
    <source>
        <dbReference type="EMBL" id="GMA35261.1"/>
    </source>
</evidence>
<accession>A0ABQ6IC34</accession>
<keyword evidence="3" id="KW-1185">Reference proteome</keyword>
<feature type="region of interest" description="Disordered" evidence="1">
    <location>
        <begin position="1"/>
        <end position="25"/>
    </location>
</feature>
<protein>
    <submittedName>
        <fullName evidence="2">Uncharacterized protein</fullName>
    </submittedName>
</protein>
<gene>
    <name evidence="2" type="ORF">GCM10025876_14650</name>
</gene>
<evidence type="ECO:0000313" key="3">
    <source>
        <dbReference type="Proteomes" id="UP001157125"/>
    </source>
</evidence>
<sequence>MPLVPETPVLESGVARSDSEAATDAAVAPVDESWVDLTLWKSLGSVTVR</sequence>
<evidence type="ECO:0000256" key="1">
    <source>
        <dbReference type="SAM" id="MobiDB-lite"/>
    </source>
</evidence>
<dbReference type="Proteomes" id="UP001157125">
    <property type="component" value="Unassembled WGS sequence"/>
</dbReference>
<proteinExistence type="predicted"/>